<dbReference type="AlphaFoldDB" id="A7SM52"/>
<protein>
    <submittedName>
        <fullName evidence="7">Uncharacterized protein</fullName>
    </submittedName>
</protein>
<evidence type="ECO:0000256" key="3">
    <source>
        <dbReference type="ARBA" id="ARBA00022692"/>
    </source>
</evidence>
<keyword evidence="8" id="KW-1185">Reference proteome</keyword>
<name>A7SM52_NEMVE</name>
<accession>A7SM52</accession>
<organism evidence="7 8">
    <name type="scientific">Nematostella vectensis</name>
    <name type="common">Starlet sea anemone</name>
    <dbReference type="NCBI Taxonomy" id="45351"/>
    <lineage>
        <taxon>Eukaryota</taxon>
        <taxon>Metazoa</taxon>
        <taxon>Cnidaria</taxon>
        <taxon>Anthozoa</taxon>
        <taxon>Hexacorallia</taxon>
        <taxon>Actiniaria</taxon>
        <taxon>Edwardsiidae</taxon>
        <taxon>Nematostella</taxon>
    </lineage>
</organism>
<evidence type="ECO:0000313" key="7">
    <source>
        <dbReference type="EMBL" id="EDO35209.1"/>
    </source>
</evidence>
<evidence type="ECO:0000256" key="5">
    <source>
        <dbReference type="ARBA" id="ARBA00023136"/>
    </source>
</evidence>
<keyword evidence="4 6" id="KW-1133">Transmembrane helix</keyword>
<evidence type="ECO:0000256" key="6">
    <source>
        <dbReference type="SAM" id="Phobius"/>
    </source>
</evidence>
<sequence>MATANFDDPLEFPRDGLPSPFEGCFDAVVIPQEPQASGSAVTTTVLARPPENGVSFQVKPDIRRGNVIGAEYNSRQAWKWGMASVTLGSVVICIVLFYFLLKMATRVM</sequence>
<proteinExistence type="inferred from homology"/>
<reference evidence="7 8" key="1">
    <citation type="journal article" date="2007" name="Science">
        <title>Sea anemone genome reveals ancestral eumetazoan gene repertoire and genomic organization.</title>
        <authorList>
            <person name="Putnam N.H."/>
            <person name="Srivastava M."/>
            <person name="Hellsten U."/>
            <person name="Dirks B."/>
            <person name="Chapman J."/>
            <person name="Salamov A."/>
            <person name="Terry A."/>
            <person name="Shapiro H."/>
            <person name="Lindquist E."/>
            <person name="Kapitonov V.V."/>
            <person name="Jurka J."/>
            <person name="Genikhovich G."/>
            <person name="Grigoriev I.V."/>
            <person name="Lucas S.M."/>
            <person name="Steele R.E."/>
            <person name="Finnerty J.R."/>
            <person name="Technau U."/>
            <person name="Martindale M.Q."/>
            <person name="Rokhsar D.S."/>
        </authorList>
    </citation>
    <scope>NUCLEOTIDE SEQUENCE [LARGE SCALE GENOMIC DNA]</scope>
    <source>
        <strain evidence="8">CH2 X CH6</strain>
    </source>
</reference>
<dbReference type="HOGENOM" id="CLU_2200041_0_0_1"/>
<dbReference type="Proteomes" id="UP000001593">
    <property type="component" value="Unassembled WGS sequence"/>
</dbReference>
<evidence type="ECO:0000313" key="8">
    <source>
        <dbReference type="Proteomes" id="UP000001593"/>
    </source>
</evidence>
<evidence type="ECO:0000256" key="2">
    <source>
        <dbReference type="ARBA" id="ARBA00006843"/>
    </source>
</evidence>
<comment type="similarity">
    <text evidence="2">Belongs to the CD225/Dispanin family.</text>
</comment>
<dbReference type="InterPro" id="IPR007593">
    <property type="entry name" value="CD225/Dispanin_fam"/>
</dbReference>
<evidence type="ECO:0000256" key="4">
    <source>
        <dbReference type="ARBA" id="ARBA00022989"/>
    </source>
</evidence>
<keyword evidence="3 6" id="KW-0812">Transmembrane</keyword>
<evidence type="ECO:0000256" key="1">
    <source>
        <dbReference type="ARBA" id="ARBA00004370"/>
    </source>
</evidence>
<dbReference type="EMBL" id="DS469705">
    <property type="protein sequence ID" value="EDO35209.1"/>
    <property type="molecule type" value="Genomic_DNA"/>
</dbReference>
<comment type="subcellular location">
    <subcellularLocation>
        <location evidence="1">Membrane</location>
    </subcellularLocation>
</comment>
<keyword evidence="5 6" id="KW-0472">Membrane</keyword>
<gene>
    <name evidence="7" type="ORF">NEMVEDRAFT_v1g246145</name>
</gene>
<dbReference type="Pfam" id="PF04505">
    <property type="entry name" value="CD225"/>
    <property type="match status" value="1"/>
</dbReference>
<dbReference type="InParanoid" id="A7SM52"/>
<feature type="transmembrane region" description="Helical" evidence="6">
    <location>
        <begin position="80"/>
        <end position="101"/>
    </location>
</feature>